<dbReference type="GeneID" id="7830773"/>
<feature type="chain" id="PRO_5004202109" evidence="1">
    <location>
        <begin position="17"/>
        <end position="157"/>
    </location>
</feature>
<dbReference type="InParanoid" id="Q241Q6"/>
<evidence type="ECO:0000313" key="2">
    <source>
        <dbReference type="EMBL" id="EAS02514.1"/>
    </source>
</evidence>
<organism evidence="2 3">
    <name type="scientific">Tetrahymena thermophila (strain SB210)</name>
    <dbReference type="NCBI Taxonomy" id="312017"/>
    <lineage>
        <taxon>Eukaryota</taxon>
        <taxon>Sar</taxon>
        <taxon>Alveolata</taxon>
        <taxon>Ciliophora</taxon>
        <taxon>Intramacronucleata</taxon>
        <taxon>Oligohymenophorea</taxon>
        <taxon>Hymenostomatida</taxon>
        <taxon>Tetrahymenina</taxon>
        <taxon>Tetrahymenidae</taxon>
        <taxon>Tetrahymena</taxon>
    </lineage>
</organism>
<gene>
    <name evidence="2" type="ORF">TTHERM_00630340</name>
</gene>
<name>Q241Q6_TETTS</name>
<accession>Q241Q6</accession>
<dbReference type="Proteomes" id="UP000009168">
    <property type="component" value="Unassembled WGS sequence"/>
</dbReference>
<keyword evidence="1" id="KW-0732">Signal</keyword>
<dbReference type="KEGG" id="tet:TTHERM_00630340"/>
<dbReference type="RefSeq" id="XP_001022759.1">
    <property type="nucleotide sequence ID" value="XM_001022759.1"/>
</dbReference>
<feature type="signal peptide" evidence="1">
    <location>
        <begin position="1"/>
        <end position="16"/>
    </location>
</feature>
<sequence length="157" mass="17866">MKILLIFLILFSFAYCALYYPIYIGDSKNTNDVSTWNFENTQYFYRTFKTSVYGYIINNDGNYVFQLATSSPNTDSIVRIPLTPDKNTTQTGIIFYSQFQQNELFVILDCNQKAAQKLTNLCTPTCTKLAGRIYQGLFNYGGTCLEYSGFGPSPFAI</sequence>
<keyword evidence="2" id="KW-0812">Transmembrane</keyword>
<proteinExistence type="predicted"/>
<reference evidence="3" key="1">
    <citation type="journal article" date="2006" name="PLoS Biol.">
        <title>Macronuclear genome sequence of the ciliate Tetrahymena thermophila, a model eukaryote.</title>
        <authorList>
            <person name="Eisen J.A."/>
            <person name="Coyne R.S."/>
            <person name="Wu M."/>
            <person name="Wu D."/>
            <person name="Thiagarajan M."/>
            <person name="Wortman J.R."/>
            <person name="Badger J.H."/>
            <person name="Ren Q."/>
            <person name="Amedeo P."/>
            <person name="Jones K.M."/>
            <person name="Tallon L.J."/>
            <person name="Delcher A.L."/>
            <person name="Salzberg S.L."/>
            <person name="Silva J.C."/>
            <person name="Haas B.J."/>
            <person name="Majoros W.H."/>
            <person name="Farzad M."/>
            <person name="Carlton J.M."/>
            <person name="Smith R.K. Jr."/>
            <person name="Garg J."/>
            <person name="Pearlman R.E."/>
            <person name="Karrer K.M."/>
            <person name="Sun L."/>
            <person name="Manning G."/>
            <person name="Elde N.C."/>
            <person name="Turkewitz A.P."/>
            <person name="Asai D.J."/>
            <person name="Wilkes D.E."/>
            <person name="Wang Y."/>
            <person name="Cai H."/>
            <person name="Collins K."/>
            <person name="Stewart B.A."/>
            <person name="Lee S.R."/>
            <person name="Wilamowska K."/>
            <person name="Weinberg Z."/>
            <person name="Ruzzo W.L."/>
            <person name="Wloga D."/>
            <person name="Gaertig J."/>
            <person name="Frankel J."/>
            <person name="Tsao C.-C."/>
            <person name="Gorovsky M.A."/>
            <person name="Keeling P.J."/>
            <person name="Waller R.F."/>
            <person name="Patron N.J."/>
            <person name="Cherry J.M."/>
            <person name="Stover N.A."/>
            <person name="Krieger C.J."/>
            <person name="del Toro C."/>
            <person name="Ryder H.F."/>
            <person name="Williamson S.C."/>
            <person name="Barbeau R.A."/>
            <person name="Hamilton E.P."/>
            <person name="Orias E."/>
        </authorList>
    </citation>
    <scope>NUCLEOTIDE SEQUENCE [LARGE SCALE GENOMIC DNA]</scope>
    <source>
        <strain evidence="3">SB210</strain>
    </source>
</reference>
<keyword evidence="2" id="KW-0472">Membrane</keyword>
<keyword evidence="3" id="KW-1185">Reference proteome</keyword>
<evidence type="ECO:0000256" key="1">
    <source>
        <dbReference type="SAM" id="SignalP"/>
    </source>
</evidence>
<dbReference type="HOGENOM" id="CLU_1681473_0_0_1"/>
<dbReference type="EMBL" id="GG662532">
    <property type="protein sequence ID" value="EAS02514.1"/>
    <property type="molecule type" value="Genomic_DNA"/>
</dbReference>
<dbReference type="AlphaFoldDB" id="Q241Q6"/>
<protein>
    <submittedName>
        <fullName evidence="2">Transmembrane protein, putative</fullName>
    </submittedName>
</protein>
<evidence type="ECO:0000313" key="3">
    <source>
        <dbReference type="Proteomes" id="UP000009168"/>
    </source>
</evidence>